<sequence length="159" mass="17354">MSVHSVPEDLAMEKVTPVHLVCGDVHVQCYSIFQGGRHLCVVPPHQVNPTDLMAVGEHQSSLENKGIWKKRKSVKTRRTLVDAACFVTEVRTIVLTVTLFSAVDAGAIATLKLIRPAVRVPVTFPVEMDALSAATLELSSWAAWLLRLVPAATALHRLV</sequence>
<comment type="caution">
    <text evidence="1">The sequence shown here is derived from an EMBL/GenBank/DDBJ whole genome shotgun (WGS) entry which is preliminary data.</text>
</comment>
<protein>
    <submittedName>
        <fullName evidence="1">Uncharacterized protein</fullName>
    </submittedName>
</protein>
<keyword evidence="2" id="KW-1185">Reference proteome</keyword>
<dbReference type="EMBL" id="JAAGNN010000016">
    <property type="protein sequence ID" value="KAF4078898.1"/>
    <property type="molecule type" value="Genomic_DNA"/>
</dbReference>
<reference evidence="1 2" key="1">
    <citation type="submission" date="2020-02" db="EMBL/GenBank/DDBJ databases">
        <title>A chromosome-scale genome assembly of the black bullhead catfish (Ameiurus melas).</title>
        <authorList>
            <person name="Wen M."/>
            <person name="Zham M."/>
            <person name="Cabau C."/>
            <person name="Klopp C."/>
            <person name="Donnadieu C."/>
            <person name="Roques C."/>
            <person name="Bouchez O."/>
            <person name="Lampietro C."/>
            <person name="Jouanno E."/>
            <person name="Herpin A."/>
            <person name="Louis A."/>
            <person name="Berthelot C."/>
            <person name="Parey E."/>
            <person name="Roest-Crollius H."/>
            <person name="Braasch I."/>
            <person name="Postlethwait J."/>
            <person name="Robinson-Rechavi M."/>
            <person name="Echchiki A."/>
            <person name="Begum T."/>
            <person name="Montfort J."/>
            <person name="Schartl M."/>
            <person name="Bobe J."/>
            <person name="Guiguen Y."/>
        </authorList>
    </citation>
    <scope>NUCLEOTIDE SEQUENCE [LARGE SCALE GENOMIC DNA]</scope>
    <source>
        <strain evidence="1">M_S1</strain>
        <tissue evidence="1">Blood</tissue>
    </source>
</reference>
<organism evidence="1 2">
    <name type="scientific">Ameiurus melas</name>
    <name type="common">Black bullhead</name>
    <name type="synonym">Silurus melas</name>
    <dbReference type="NCBI Taxonomy" id="219545"/>
    <lineage>
        <taxon>Eukaryota</taxon>
        <taxon>Metazoa</taxon>
        <taxon>Chordata</taxon>
        <taxon>Craniata</taxon>
        <taxon>Vertebrata</taxon>
        <taxon>Euteleostomi</taxon>
        <taxon>Actinopterygii</taxon>
        <taxon>Neopterygii</taxon>
        <taxon>Teleostei</taxon>
        <taxon>Ostariophysi</taxon>
        <taxon>Siluriformes</taxon>
        <taxon>Ictaluridae</taxon>
        <taxon>Ameiurus</taxon>
    </lineage>
</organism>
<dbReference type="AlphaFoldDB" id="A0A7J6ABM8"/>
<accession>A0A7J6ABM8</accession>
<gene>
    <name evidence="1" type="ORF">AMELA_G00186990</name>
</gene>
<name>A0A7J6ABM8_AMEME</name>
<proteinExistence type="predicted"/>
<dbReference type="Proteomes" id="UP000593565">
    <property type="component" value="Unassembled WGS sequence"/>
</dbReference>
<evidence type="ECO:0000313" key="1">
    <source>
        <dbReference type="EMBL" id="KAF4078898.1"/>
    </source>
</evidence>
<evidence type="ECO:0000313" key="2">
    <source>
        <dbReference type="Proteomes" id="UP000593565"/>
    </source>
</evidence>